<reference evidence="1 2" key="1">
    <citation type="journal article" date="2015" name="Nature">
        <title>rRNA introns, odd ribosomes, and small enigmatic genomes across a large radiation of phyla.</title>
        <authorList>
            <person name="Brown C.T."/>
            <person name="Hug L.A."/>
            <person name="Thomas B.C."/>
            <person name="Sharon I."/>
            <person name="Castelle C.J."/>
            <person name="Singh A."/>
            <person name="Wilkins M.J."/>
            <person name="Williams K.H."/>
            <person name="Banfield J.F."/>
        </authorList>
    </citation>
    <scope>NUCLEOTIDE SEQUENCE [LARGE SCALE GENOMIC DNA]</scope>
</reference>
<evidence type="ECO:0000313" key="1">
    <source>
        <dbReference type="EMBL" id="KKW42128.1"/>
    </source>
</evidence>
<proteinExistence type="predicted"/>
<protein>
    <submittedName>
        <fullName evidence="1">Uncharacterized protein</fullName>
    </submittedName>
</protein>
<dbReference type="EMBL" id="LCRX01000010">
    <property type="protein sequence ID" value="KKW42128.1"/>
    <property type="molecule type" value="Genomic_DNA"/>
</dbReference>
<organism evidence="1 2">
    <name type="scientific">Candidatus Magasanikbacteria bacterium GW2011_GWA2_56_11</name>
    <dbReference type="NCBI Taxonomy" id="1619044"/>
    <lineage>
        <taxon>Bacteria</taxon>
        <taxon>Candidatus Magasanikiibacteriota</taxon>
    </lineage>
</organism>
<dbReference type="GO" id="GO:0006508">
    <property type="term" value="P:proteolysis"/>
    <property type="evidence" value="ECO:0007669"/>
    <property type="project" value="InterPro"/>
</dbReference>
<dbReference type="GO" id="GO:0004190">
    <property type="term" value="F:aspartic-type endopeptidase activity"/>
    <property type="evidence" value="ECO:0007669"/>
    <property type="project" value="InterPro"/>
</dbReference>
<sequence>MAAAKTRFLASLGGFFLVALDQFLKYAVRTHPENAFYLWRPWIGWEYFSNPGVAFGIKIPFP</sequence>
<name>A0A0G1YFC4_9BACT</name>
<comment type="caution">
    <text evidence="1">The sequence shown here is derived from an EMBL/GenBank/DDBJ whole genome shotgun (WGS) entry which is preliminary data.</text>
</comment>
<dbReference type="AlphaFoldDB" id="A0A0G1YFC4"/>
<dbReference type="GO" id="GO:0016020">
    <property type="term" value="C:membrane"/>
    <property type="evidence" value="ECO:0007669"/>
    <property type="project" value="InterPro"/>
</dbReference>
<feature type="non-terminal residue" evidence="1">
    <location>
        <position position="62"/>
    </location>
</feature>
<gene>
    <name evidence="1" type="ORF">UY92_C0010G0044</name>
</gene>
<evidence type="ECO:0000313" key="2">
    <source>
        <dbReference type="Proteomes" id="UP000033870"/>
    </source>
</evidence>
<dbReference type="Proteomes" id="UP000033870">
    <property type="component" value="Unassembled WGS sequence"/>
</dbReference>
<accession>A0A0G1YFC4</accession>